<dbReference type="EMBL" id="CP109546">
    <property type="protein sequence ID" value="WTZ14330.1"/>
    <property type="molecule type" value="Genomic_DNA"/>
</dbReference>
<gene>
    <name evidence="1" type="ORF">OG699_44125</name>
</gene>
<sequence>MRRDQPPRLVAVGDVVAVYSEALGAWTASQITGIDPAAQCAAVLELDWSGPEPAAVADLGDVQPLRLTHHSWGGTLSHCNHAWVLPRSFTVIGSLPLLVTEPSYSYASAWGRGEQLARQRHWDSGNRKDWNAPYALTCTAEELAAEHTRDALRAGVKHLTVHGITRLDCTHLVAAFPDLTRLSLSGNLGTLTSAAALNQLPRLQALTISELFGMDASDCLLPRHVPEVEEVSLYGIPADYATAMRKTWRPHAGHGVELDVRGARKPEWVAANATNPLRDWDGREHIPRTGYRKAVVQYKATRDAFLAEVTGGEDHGNIVEIGRGFGAAFNALDSRSPFIETVEREELFDALDFLADEAQTATGRDLTAARTALIEGANSSRDW</sequence>
<name>A0AAU3I9P8_9ACTN</name>
<proteinExistence type="predicted"/>
<evidence type="ECO:0000313" key="1">
    <source>
        <dbReference type="EMBL" id="WTZ14330.1"/>
    </source>
</evidence>
<dbReference type="AlphaFoldDB" id="A0AAU3I9P8"/>
<organism evidence="1">
    <name type="scientific">Streptomyces sp. NBC_01393</name>
    <dbReference type="NCBI Taxonomy" id="2903851"/>
    <lineage>
        <taxon>Bacteria</taxon>
        <taxon>Bacillati</taxon>
        <taxon>Actinomycetota</taxon>
        <taxon>Actinomycetes</taxon>
        <taxon>Kitasatosporales</taxon>
        <taxon>Streptomycetaceae</taxon>
        <taxon>Streptomyces</taxon>
    </lineage>
</organism>
<reference evidence="1" key="1">
    <citation type="submission" date="2022-10" db="EMBL/GenBank/DDBJ databases">
        <title>The complete genomes of actinobacterial strains from the NBC collection.</title>
        <authorList>
            <person name="Joergensen T.S."/>
            <person name="Alvarez Arevalo M."/>
            <person name="Sterndorff E.B."/>
            <person name="Faurdal D."/>
            <person name="Vuksanovic O."/>
            <person name="Mourched A.-S."/>
            <person name="Charusanti P."/>
            <person name="Shaw S."/>
            <person name="Blin K."/>
            <person name="Weber T."/>
        </authorList>
    </citation>
    <scope>NUCLEOTIDE SEQUENCE</scope>
    <source>
        <strain evidence="1">NBC_01393</strain>
    </source>
</reference>
<accession>A0AAU3I9P8</accession>
<protein>
    <submittedName>
        <fullName evidence="1">Uncharacterized protein</fullName>
    </submittedName>
</protein>